<evidence type="ECO:0000313" key="5">
    <source>
        <dbReference type="EMBL" id="CAB3983968.1"/>
    </source>
</evidence>
<reference evidence="5" key="1">
    <citation type="submission" date="2020-04" db="EMBL/GenBank/DDBJ databases">
        <authorList>
            <person name="Alioto T."/>
            <person name="Alioto T."/>
            <person name="Gomez Garrido J."/>
        </authorList>
    </citation>
    <scope>NUCLEOTIDE SEQUENCE</scope>
    <source>
        <strain evidence="5">A484AB</strain>
    </source>
</reference>
<evidence type="ECO:0000256" key="3">
    <source>
        <dbReference type="ARBA" id="ARBA00022737"/>
    </source>
</evidence>
<accession>A0A7D9DER6</accession>
<keyword evidence="6" id="KW-1185">Reference proteome</keyword>
<dbReference type="PANTHER" id="PTHR24113">
    <property type="entry name" value="RAN GTPASE-ACTIVATING PROTEIN 1"/>
    <property type="match status" value="1"/>
</dbReference>
<dbReference type="Pfam" id="PF13516">
    <property type="entry name" value="LRR_6"/>
    <property type="match status" value="3"/>
</dbReference>
<dbReference type="GO" id="GO:0006913">
    <property type="term" value="P:nucleocytoplasmic transport"/>
    <property type="evidence" value="ECO:0007669"/>
    <property type="project" value="TreeGrafter"/>
</dbReference>
<dbReference type="CDD" id="cd00116">
    <property type="entry name" value="LRR_RI"/>
    <property type="match status" value="1"/>
</dbReference>
<dbReference type="SMART" id="SM00368">
    <property type="entry name" value="LRR_RI"/>
    <property type="match status" value="7"/>
</dbReference>
<organism evidence="5 6">
    <name type="scientific">Paramuricea clavata</name>
    <name type="common">Red gorgonian</name>
    <name type="synonym">Violescent sea-whip</name>
    <dbReference type="NCBI Taxonomy" id="317549"/>
    <lineage>
        <taxon>Eukaryota</taxon>
        <taxon>Metazoa</taxon>
        <taxon>Cnidaria</taxon>
        <taxon>Anthozoa</taxon>
        <taxon>Octocorallia</taxon>
        <taxon>Malacalcyonacea</taxon>
        <taxon>Plexauridae</taxon>
        <taxon>Paramuricea</taxon>
    </lineage>
</organism>
<dbReference type="SUPFAM" id="SSF69099">
    <property type="entry name" value="Ran-GTPase activating protein 1 (RanGAP1), C-terminal domain"/>
    <property type="match status" value="1"/>
</dbReference>
<dbReference type="GO" id="GO:0048471">
    <property type="term" value="C:perinuclear region of cytoplasm"/>
    <property type="evidence" value="ECO:0007669"/>
    <property type="project" value="TreeGrafter"/>
</dbReference>
<evidence type="ECO:0000256" key="1">
    <source>
        <dbReference type="ARBA" id="ARBA00022468"/>
    </source>
</evidence>
<dbReference type="GO" id="GO:0031267">
    <property type="term" value="F:small GTPase binding"/>
    <property type="evidence" value="ECO:0007669"/>
    <property type="project" value="TreeGrafter"/>
</dbReference>
<gene>
    <name evidence="5" type="ORF">PACLA_8A074876</name>
</gene>
<dbReference type="InterPro" id="IPR036720">
    <property type="entry name" value="RanGAP1_C_sf"/>
</dbReference>
<dbReference type="Gene3D" id="1.25.40.200">
    <property type="entry name" value="Ran-GTPase activating protein 1, C-terminal domain"/>
    <property type="match status" value="1"/>
</dbReference>
<dbReference type="GO" id="GO:0007165">
    <property type="term" value="P:signal transduction"/>
    <property type="evidence" value="ECO:0007669"/>
    <property type="project" value="InterPro"/>
</dbReference>
<proteinExistence type="predicted"/>
<dbReference type="GO" id="GO:0005829">
    <property type="term" value="C:cytosol"/>
    <property type="evidence" value="ECO:0007669"/>
    <property type="project" value="TreeGrafter"/>
</dbReference>
<protein>
    <submittedName>
        <fullName evidence="5">Ran GTPase-activating 1</fullName>
    </submittedName>
</protein>
<evidence type="ECO:0000256" key="2">
    <source>
        <dbReference type="ARBA" id="ARBA00022614"/>
    </source>
</evidence>
<dbReference type="SUPFAM" id="SSF52047">
    <property type="entry name" value="RNI-like"/>
    <property type="match status" value="1"/>
</dbReference>
<dbReference type="Pfam" id="PF07834">
    <property type="entry name" value="RanGAP1_C"/>
    <property type="match status" value="1"/>
</dbReference>
<evidence type="ECO:0000256" key="4">
    <source>
        <dbReference type="SAM" id="MobiDB-lite"/>
    </source>
</evidence>
<dbReference type="PANTHER" id="PTHR24113:SF12">
    <property type="entry name" value="RAN GTPASE-ACTIVATING PROTEIN 1"/>
    <property type="match status" value="1"/>
</dbReference>
<dbReference type="GO" id="GO:0005096">
    <property type="term" value="F:GTPase activator activity"/>
    <property type="evidence" value="ECO:0007669"/>
    <property type="project" value="UniProtKB-KW"/>
</dbReference>
<comment type="caution">
    <text evidence="5">The sequence shown here is derived from an EMBL/GenBank/DDBJ whole genome shotgun (WGS) entry which is preliminary data.</text>
</comment>
<dbReference type="EMBL" id="CACRXK020000681">
    <property type="protein sequence ID" value="CAB3983968.1"/>
    <property type="molecule type" value="Genomic_DNA"/>
</dbReference>
<keyword evidence="2" id="KW-0433">Leucine-rich repeat</keyword>
<feature type="compositionally biased region" description="Acidic residues" evidence="4">
    <location>
        <begin position="359"/>
        <end position="397"/>
    </location>
</feature>
<dbReference type="InterPro" id="IPR027038">
    <property type="entry name" value="RanGap"/>
</dbReference>
<name>A0A7D9DER6_PARCT</name>
<dbReference type="Proteomes" id="UP001152795">
    <property type="component" value="Unassembled WGS sequence"/>
</dbReference>
<dbReference type="OrthoDB" id="184583at2759"/>
<feature type="region of interest" description="Disordered" evidence="4">
    <location>
        <begin position="354"/>
        <end position="405"/>
    </location>
</feature>
<sequence length="565" mass="61516">MALGNDVEDVAGLLEKTTVKQLNIVSLPDKGRKLNTAEDAADVVKAIKESKDVQAFTLEGNTLGVEAAKAIAEALSKRPEFERALWNDMFTGRLRSEIPIALESLGDAVITSGAHLTELDLCDNAFGPDGMKSVTKLLTSSSCFSLKVLKFNNNGLGIGGGQILSEALLECHKSSVEAQSPLKLKVFVAGRNRLENQGAAALAKAFTAIGSLEEISMPQNGINHAGVAALAKSFKANKNLKVVNLNDNTFTAKAAIAMSKVLPSLPNLEIINFGDCLVKSKGAIAIAEALKNRHHNLKELILAFGEMNKEAAMRVVESMENKPHLTKLDLNGNCIGEDGIEELRSKLNELNHKDVLDSLSDDEGDDEDGEESEEDDDEGGDDDEDESEDGEEKEEVDDEKRKTDKDNDLKIAEEFLSHPSLESFKTLPTEPYRIELVKQALKTKITDVDCICRSFVQVSSVLHNADDFIPCTDVILQEAFLVSDKPETVINKLLIHMGLLKSEEKIKPASDDITGALEALDQAATQEYFPKNLAFYFIAFLAKPNSTMKCSPSAKTNLLQTLEQL</sequence>
<keyword evidence="3" id="KW-0677">Repeat</keyword>
<dbReference type="InterPro" id="IPR009109">
    <property type="entry name" value="Ran_GTPase_activating_1_C"/>
</dbReference>
<dbReference type="InterPro" id="IPR032675">
    <property type="entry name" value="LRR_dom_sf"/>
</dbReference>
<dbReference type="GO" id="GO:0005634">
    <property type="term" value="C:nucleus"/>
    <property type="evidence" value="ECO:0007669"/>
    <property type="project" value="TreeGrafter"/>
</dbReference>
<dbReference type="Gene3D" id="3.80.10.10">
    <property type="entry name" value="Ribonuclease Inhibitor"/>
    <property type="match status" value="1"/>
</dbReference>
<dbReference type="AlphaFoldDB" id="A0A7D9DER6"/>
<evidence type="ECO:0000313" key="6">
    <source>
        <dbReference type="Proteomes" id="UP001152795"/>
    </source>
</evidence>
<keyword evidence="1" id="KW-0343">GTPase activation</keyword>
<dbReference type="InterPro" id="IPR001611">
    <property type="entry name" value="Leu-rich_rpt"/>
</dbReference>